<dbReference type="EMBL" id="DVFT01000208">
    <property type="protein sequence ID" value="HIQ97713.1"/>
    <property type="molecule type" value="Genomic_DNA"/>
</dbReference>
<dbReference type="Proteomes" id="UP000886886">
    <property type="component" value="Unassembled WGS sequence"/>
</dbReference>
<gene>
    <name evidence="1" type="ORF">IAB26_14280</name>
</gene>
<evidence type="ECO:0000313" key="1">
    <source>
        <dbReference type="EMBL" id="HIQ97713.1"/>
    </source>
</evidence>
<reference evidence="1" key="1">
    <citation type="submission" date="2020-10" db="EMBL/GenBank/DDBJ databases">
        <authorList>
            <person name="Gilroy R."/>
        </authorList>
    </citation>
    <scope>NUCLEOTIDE SEQUENCE</scope>
    <source>
        <strain evidence="1">ChiSjej3B21-11622</strain>
    </source>
</reference>
<sequence length="115" mass="13626">MKRKELLRIPVQMLTPHMEELLQCGQDRKPGAFCRAKIEKDLLVLDTYLNDRKTASSQLSYRIFADRKEEDSITFDTKEQKWRIARMDNLPGAWYCRDACTYVEPEEIKRIEIKG</sequence>
<comment type="caution">
    <text evidence="1">The sequence shown here is derived from an EMBL/GenBank/DDBJ whole genome shotgun (WGS) entry which is preliminary data.</text>
</comment>
<proteinExistence type="predicted"/>
<evidence type="ECO:0000313" key="2">
    <source>
        <dbReference type="Proteomes" id="UP000886886"/>
    </source>
</evidence>
<name>A0A9D1D2I4_9FIRM</name>
<dbReference type="AlphaFoldDB" id="A0A9D1D2I4"/>
<organism evidence="1 2">
    <name type="scientific">Candidatus Limivivens merdigallinarum</name>
    <dbReference type="NCBI Taxonomy" id="2840859"/>
    <lineage>
        <taxon>Bacteria</taxon>
        <taxon>Bacillati</taxon>
        <taxon>Bacillota</taxon>
        <taxon>Clostridia</taxon>
        <taxon>Lachnospirales</taxon>
        <taxon>Lachnospiraceae</taxon>
        <taxon>Lachnospiraceae incertae sedis</taxon>
        <taxon>Candidatus Limivivens</taxon>
    </lineage>
</organism>
<accession>A0A9D1D2I4</accession>
<reference evidence="1" key="2">
    <citation type="journal article" date="2021" name="PeerJ">
        <title>Extensive microbial diversity within the chicken gut microbiome revealed by metagenomics and culture.</title>
        <authorList>
            <person name="Gilroy R."/>
            <person name="Ravi A."/>
            <person name="Getino M."/>
            <person name="Pursley I."/>
            <person name="Horton D.L."/>
            <person name="Alikhan N.F."/>
            <person name="Baker D."/>
            <person name="Gharbi K."/>
            <person name="Hall N."/>
            <person name="Watson M."/>
            <person name="Adriaenssens E.M."/>
            <person name="Foster-Nyarko E."/>
            <person name="Jarju S."/>
            <person name="Secka A."/>
            <person name="Antonio M."/>
            <person name="Oren A."/>
            <person name="Chaudhuri R.R."/>
            <person name="La Ragione R."/>
            <person name="Hildebrand F."/>
            <person name="Pallen M.J."/>
        </authorList>
    </citation>
    <scope>NUCLEOTIDE SEQUENCE</scope>
    <source>
        <strain evidence="1">ChiSjej3B21-11622</strain>
    </source>
</reference>
<protein>
    <submittedName>
        <fullName evidence="1">Uncharacterized protein</fullName>
    </submittedName>
</protein>